<keyword evidence="1" id="KW-0472">Membrane</keyword>
<feature type="transmembrane region" description="Helical" evidence="1">
    <location>
        <begin position="66"/>
        <end position="87"/>
    </location>
</feature>
<reference evidence="2 3" key="1">
    <citation type="submission" date="2018-10" db="EMBL/GenBank/DDBJ databases">
        <title>Comamonadaceae CDC group NO-1 genome sequencing and assembly.</title>
        <authorList>
            <person name="Bernier A.-M."/>
            <person name="Bernard K."/>
        </authorList>
    </citation>
    <scope>NUCLEOTIDE SEQUENCE [LARGE SCALE GENOMIC DNA]</scope>
    <source>
        <strain evidence="2 3">NML970147</strain>
    </source>
</reference>
<comment type="caution">
    <text evidence="2">The sequence shown here is derived from an EMBL/GenBank/DDBJ whole genome shotgun (WGS) entry which is preliminary data.</text>
</comment>
<dbReference type="EMBL" id="RDQM01000006">
    <property type="protein sequence ID" value="RMW98845.1"/>
    <property type="molecule type" value="Genomic_DNA"/>
</dbReference>
<evidence type="ECO:0000256" key="1">
    <source>
        <dbReference type="SAM" id="Phobius"/>
    </source>
</evidence>
<organism evidence="2 3">
    <name type="scientific">Allofranklinella schreckenbergeri</name>
    <dbReference type="NCBI Taxonomy" id="1076744"/>
    <lineage>
        <taxon>Bacteria</taxon>
        <taxon>Pseudomonadati</taxon>
        <taxon>Pseudomonadota</taxon>
        <taxon>Betaproteobacteria</taxon>
        <taxon>Burkholderiales</taxon>
        <taxon>Comamonadaceae</taxon>
        <taxon>Allofranklinella</taxon>
    </lineage>
</organism>
<proteinExistence type="predicted"/>
<dbReference type="RefSeq" id="WP_122238096.1">
    <property type="nucleotide sequence ID" value="NZ_RDQM01000006.1"/>
</dbReference>
<evidence type="ECO:0000313" key="3">
    <source>
        <dbReference type="Proteomes" id="UP000267521"/>
    </source>
</evidence>
<keyword evidence="1" id="KW-1133">Transmembrane helix</keyword>
<protein>
    <submittedName>
        <fullName evidence="2">Uncharacterized protein</fullName>
    </submittedName>
</protein>
<gene>
    <name evidence="2" type="ORF">EBQ26_05910</name>
</gene>
<name>A0A3M6Q6R3_9BURK</name>
<evidence type="ECO:0000313" key="2">
    <source>
        <dbReference type="EMBL" id="RMW98845.1"/>
    </source>
</evidence>
<feature type="transmembrane region" description="Helical" evidence="1">
    <location>
        <begin position="6"/>
        <end position="27"/>
    </location>
</feature>
<keyword evidence="1" id="KW-0812">Transmembrane</keyword>
<dbReference type="AlphaFoldDB" id="A0A3M6Q6R3"/>
<accession>A0A3M6Q6R3</accession>
<dbReference type="Proteomes" id="UP000267521">
    <property type="component" value="Unassembled WGS sequence"/>
</dbReference>
<feature type="transmembrane region" description="Helical" evidence="1">
    <location>
        <begin position="39"/>
        <end position="60"/>
    </location>
</feature>
<sequence>MVACILLSLAVFLKALWNMWVPLHFYWRLRKNKAPATGAVDMLLFVEWFLLLALLALAWFSGEKRLFIAPALGAVWVLASYLVLYLCSGPIRRLTRRMGRE</sequence>